<dbReference type="InterPro" id="IPR051601">
    <property type="entry name" value="Serine_prot/Carboxylest_S33"/>
</dbReference>
<dbReference type="RefSeq" id="WP_399654698.1">
    <property type="nucleotide sequence ID" value="NZ_JBITYG010000009.1"/>
</dbReference>
<evidence type="ECO:0000256" key="3">
    <source>
        <dbReference type="ARBA" id="ARBA00022801"/>
    </source>
</evidence>
<proteinExistence type="inferred from homology"/>
<organism evidence="5 6">
    <name type="scientific">Streptomyces fildesensis</name>
    <dbReference type="NCBI Taxonomy" id="375757"/>
    <lineage>
        <taxon>Bacteria</taxon>
        <taxon>Bacillati</taxon>
        <taxon>Actinomycetota</taxon>
        <taxon>Actinomycetes</taxon>
        <taxon>Kitasatosporales</taxon>
        <taxon>Streptomycetaceae</taxon>
        <taxon>Streptomyces</taxon>
    </lineage>
</organism>
<gene>
    <name evidence="5" type="ORF">ACIGXA_28375</name>
</gene>
<dbReference type="SUPFAM" id="SSF53474">
    <property type="entry name" value="alpha/beta-Hydrolases"/>
    <property type="match status" value="1"/>
</dbReference>
<dbReference type="Proteomes" id="UP001614394">
    <property type="component" value="Unassembled WGS sequence"/>
</dbReference>
<keyword evidence="2" id="KW-0732">Signal</keyword>
<dbReference type="PANTHER" id="PTHR43248">
    <property type="entry name" value="2-SUCCINYL-6-HYDROXY-2,4-CYCLOHEXADIENE-1-CARBOXYLATE SYNTHASE"/>
    <property type="match status" value="1"/>
</dbReference>
<dbReference type="PANTHER" id="PTHR43248:SF29">
    <property type="entry name" value="TRIPEPTIDYL AMINOPEPTIDASE"/>
    <property type="match status" value="1"/>
</dbReference>
<comment type="caution">
    <text evidence="5">The sequence shown here is derived from an EMBL/GenBank/DDBJ whole genome shotgun (WGS) entry which is preliminary data.</text>
</comment>
<comment type="similarity">
    <text evidence="1">Belongs to the peptidase S33 family.</text>
</comment>
<keyword evidence="3 5" id="KW-0378">Hydrolase</keyword>
<keyword evidence="6" id="KW-1185">Reference proteome</keyword>
<dbReference type="EMBL" id="JBITYG010000009">
    <property type="protein sequence ID" value="MFI9104437.1"/>
    <property type="molecule type" value="Genomic_DNA"/>
</dbReference>
<evidence type="ECO:0000259" key="4">
    <source>
        <dbReference type="Pfam" id="PF08386"/>
    </source>
</evidence>
<evidence type="ECO:0000313" key="6">
    <source>
        <dbReference type="Proteomes" id="UP001614394"/>
    </source>
</evidence>
<dbReference type="InterPro" id="IPR029058">
    <property type="entry name" value="AB_hydrolase_fold"/>
</dbReference>
<accession>A0ABW8CDB6</accession>
<reference evidence="5 6" key="1">
    <citation type="submission" date="2024-10" db="EMBL/GenBank/DDBJ databases">
        <title>The Natural Products Discovery Center: Release of the First 8490 Sequenced Strains for Exploring Actinobacteria Biosynthetic Diversity.</title>
        <authorList>
            <person name="Kalkreuter E."/>
            <person name="Kautsar S.A."/>
            <person name="Yang D."/>
            <person name="Bader C.D."/>
            <person name="Teijaro C.N."/>
            <person name="Fluegel L."/>
            <person name="Davis C.M."/>
            <person name="Simpson J.R."/>
            <person name="Lauterbach L."/>
            <person name="Steele A.D."/>
            <person name="Gui C."/>
            <person name="Meng S."/>
            <person name="Li G."/>
            <person name="Viehrig K."/>
            <person name="Ye F."/>
            <person name="Su P."/>
            <person name="Kiefer A.F."/>
            <person name="Nichols A."/>
            <person name="Cepeda A.J."/>
            <person name="Yan W."/>
            <person name="Fan B."/>
            <person name="Jiang Y."/>
            <person name="Adhikari A."/>
            <person name="Zheng C.-J."/>
            <person name="Schuster L."/>
            <person name="Cowan T.M."/>
            <person name="Smanski M.J."/>
            <person name="Chevrette M.G."/>
            <person name="De Carvalho L.P.S."/>
            <person name="Shen B."/>
        </authorList>
    </citation>
    <scope>NUCLEOTIDE SEQUENCE [LARGE SCALE GENOMIC DNA]</scope>
    <source>
        <strain evidence="5 6">NPDC053399</strain>
    </source>
</reference>
<evidence type="ECO:0000313" key="5">
    <source>
        <dbReference type="EMBL" id="MFI9104437.1"/>
    </source>
</evidence>
<name>A0ABW8CDB6_9ACTN</name>
<sequence length="483" mass="50045">MGLGLWLAVGSTTALVLVGGPAQPDLTRFYAQRITWSACAAGGMQCGGIVVPLDYATPSRGTADIALTRYPATGPGDRIGSLPVNFGGPGVSGIDTLAGRAGTDLAVLNTRYDLIGFDPRGVGRSVPVDCGEPPPAEGELIEQVRRLAGQCGQRSGRILPWIGTTNVSRDLDVMRAALGDEKLDYLGFSYGTKLGAVYAHQFPDRAGRLVLDGVEDPAADSERVALGQAAAFQRALEAFVKDCAGQGKACPVEGADQRARMAGLADRSERLARDPLRTGVGDLGQDEYLEALQTALYSADSWPALSEALAALRAGDGEPLLLLAQDGGSDVRRRTRSDGSDPGRTNYAVAKLAVDCRDTSDRYTAGQVAAAGAAFAAASPVFGRAIADSMLACAGWPSAGDNTSRDVRAVNAPKALLVSTKGDPATPYANARRMSDALGNGSPVLTFNGQGHGAYFAHSTCVTEAVEGFLLEGRLPAAGTVCD</sequence>
<evidence type="ECO:0000256" key="2">
    <source>
        <dbReference type="ARBA" id="ARBA00022729"/>
    </source>
</evidence>
<dbReference type="InterPro" id="IPR013595">
    <property type="entry name" value="Pept_S33_TAP-like_C"/>
</dbReference>
<dbReference type="GO" id="GO:0016787">
    <property type="term" value="F:hydrolase activity"/>
    <property type="evidence" value="ECO:0007669"/>
    <property type="project" value="UniProtKB-KW"/>
</dbReference>
<dbReference type="Gene3D" id="3.40.50.1820">
    <property type="entry name" value="alpha/beta hydrolase"/>
    <property type="match status" value="1"/>
</dbReference>
<protein>
    <submittedName>
        <fullName evidence="5">Alpha/beta hydrolase</fullName>
    </submittedName>
</protein>
<dbReference type="Pfam" id="PF08386">
    <property type="entry name" value="Abhydrolase_4"/>
    <property type="match status" value="1"/>
</dbReference>
<evidence type="ECO:0000256" key="1">
    <source>
        <dbReference type="ARBA" id="ARBA00010088"/>
    </source>
</evidence>
<feature type="domain" description="Peptidase S33 tripeptidyl aminopeptidase-like C-terminal" evidence="4">
    <location>
        <begin position="379"/>
        <end position="482"/>
    </location>
</feature>